<sequence>MVKRTLYMASNLSSTGPTSSLRKNVVTRFYAPACSPFIRHNSTSTRQTPDVDDSLKSVIDDEASSTRMAGDQTNLASPALSEPVTAVPSDLLIQPPPFTTEAATQAIHSIGTLQELGLAKWYTPPGILQQLLEFVHISTGFAWIASIAVATVMIRVTLFPLMLKSIRNTSKLANINPMVKEHMAKLTQANKEGDKVAAAQAQLAVQKMFKDNGVNPLMSIVPIFIQMPVFIFFYYALNAMVALPVPGMEVGGLLWFTDLTAADPRHILPLATSAMTLVNFEIGAEVGASQGTTMNPAVKMVFRGVMLLMPFFTWNFPVAIFGYWFTSSLFSLVQGFMFRNPTIRARLDLPPMPAKVTPKAPSATSTLTTGTSGGLDASTPALSGGFWKNFNETVQGMRDMKQNISDKAQAAAAKQREQEAAKPKIPSKFEEMKPKLQQRKIRQQERFASNRKRKQSYSTSSKRHFSSDRMSLSGAIASAAPESKTSATSITKSDFGLEDMKDVLLEDMTSLALDELHEHRELRKYYRKMVYELPSLVEFTREFEPPARDEILQFRYTTFFGEDHPSTSKVVLEVDIRKLGLEKVDMIKLMKLAGTRINHDTYQLKMSSERFLDPAQNKKYLSDTLDRLVTEAKDKSDTFEDIPLDRRHMKNNRKPPFPKEWNIRSNKAIQVPSTTT</sequence>
<dbReference type="InterPro" id="IPR019349">
    <property type="entry name" value="Ribosomal_mS35_mit"/>
</dbReference>
<protein>
    <submittedName>
        <fullName evidence="14">Inner membrane protein oxa1-2</fullName>
    </submittedName>
</protein>
<dbReference type="eggNOG" id="KOG3933">
    <property type="taxonomic scope" value="Eukaryota"/>
</dbReference>
<dbReference type="VEuPathDB" id="FungiDB:TAPDE_003305"/>
<dbReference type="InterPro" id="IPR028055">
    <property type="entry name" value="YidC/Oxa/ALB_C"/>
</dbReference>
<evidence type="ECO:0000256" key="9">
    <source>
        <dbReference type="RuleBase" id="RU003945"/>
    </source>
</evidence>
<evidence type="ECO:0000259" key="12">
    <source>
        <dbReference type="Pfam" id="PF02096"/>
    </source>
</evidence>
<evidence type="ECO:0000256" key="11">
    <source>
        <dbReference type="SAM" id="Phobius"/>
    </source>
</evidence>
<feature type="compositionally biased region" description="Polar residues" evidence="10">
    <location>
        <begin position="663"/>
        <end position="676"/>
    </location>
</feature>
<feature type="region of interest" description="Disordered" evidence="10">
    <location>
        <begin position="411"/>
        <end position="489"/>
    </location>
</feature>
<keyword evidence="3 9" id="KW-0812">Transmembrane</keyword>
<feature type="compositionally biased region" description="Basic and acidic residues" evidence="10">
    <location>
        <begin position="414"/>
        <end position="434"/>
    </location>
</feature>
<dbReference type="InterPro" id="IPR001708">
    <property type="entry name" value="YidC/ALB3/OXA1/COX18"/>
</dbReference>
<gene>
    <name evidence="14" type="ORF">TAPDE_003305</name>
</gene>
<evidence type="ECO:0000256" key="4">
    <source>
        <dbReference type="ARBA" id="ARBA00022792"/>
    </source>
</evidence>
<keyword evidence="15" id="KW-1185">Reference proteome</keyword>
<feature type="compositionally biased region" description="Low complexity" evidence="10">
    <location>
        <begin position="362"/>
        <end position="378"/>
    </location>
</feature>
<organism evidence="14 15">
    <name type="scientific">Taphrina deformans (strain PYCC 5710 / ATCC 11124 / CBS 356.35 / IMI 108563 / JCM 9778 / NBRC 8474)</name>
    <name type="common">Peach leaf curl fungus</name>
    <name type="synonym">Lalaria deformans</name>
    <dbReference type="NCBI Taxonomy" id="1097556"/>
    <lineage>
        <taxon>Eukaryota</taxon>
        <taxon>Fungi</taxon>
        <taxon>Dikarya</taxon>
        <taxon>Ascomycota</taxon>
        <taxon>Taphrinomycotina</taxon>
        <taxon>Taphrinomycetes</taxon>
        <taxon>Taphrinales</taxon>
        <taxon>Taphrinaceae</taxon>
        <taxon>Taphrina</taxon>
    </lineage>
</organism>
<evidence type="ECO:0000256" key="8">
    <source>
        <dbReference type="ARBA" id="ARBA00023136"/>
    </source>
</evidence>
<keyword evidence="6 11" id="KW-1133">Transmembrane helix</keyword>
<dbReference type="PANTHER" id="PTHR12428">
    <property type="entry name" value="OXA1"/>
    <property type="match status" value="1"/>
</dbReference>
<dbReference type="NCBIfam" id="TIGR03592">
    <property type="entry name" value="yidC_oxa1_cterm"/>
    <property type="match status" value="1"/>
</dbReference>
<keyword evidence="7" id="KW-0496">Mitochondrion</keyword>
<feature type="region of interest" description="Disordered" evidence="10">
    <location>
        <begin position="646"/>
        <end position="676"/>
    </location>
</feature>
<dbReference type="Pfam" id="PF02096">
    <property type="entry name" value="60KD_IMP"/>
    <property type="match status" value="1"/>
</dbReference>
<feature type="transmembrane region" description="Helical" evidence="11">
    <location>
        <begin position="217"/>
        <end position="237"/>
    </location>
</feature>
<feature type="domain" description="Small ribosomal subunit protein mS35 mitochondrial conserved" evidence="13">
    <location>
        <begin position="542"/>
        <end position="662"/>
    </location>
</feature>
<dbReference type="GO" id="GO:0032977">
    <property type="term" value="F:membrane insertase activity"/>
    <property type="evidence" value="ECO:0007669"/>
    <property type="project" value="InterPro"/>
</dbReference>
<feature type="transmembrane region" description="Helical" evidence="11">
    <location>
        <begin position="140"/>
        <end position="163"/>
    </location>
</feature>
<keyword evidence="5" id="KW-0809">Transit peptide</keyword>
<comment type="subcellular location">
    <subcellularLocation>
        <location evidence="9">Membrane</location>
        <topology evidence="9">Multi-pass membrane protein</topology>
    </subcellularLocation>
    <subcellularLocation>
        <location evidence="1">Mitochondrion inner membrane</location>
        <topology evidence="1">Multi-pass membrane protein</topology>
    </subcellularLocation>
</comment>
<evidence type="ECO:0000256" key="3">
    <source>
        <dbReference type="ARBA" id="ARBA00022692"/>
    </source>
</evidence>
<evidence type="ECO:0000313" key="15">
    <source>
        <dbReference type="Proteomes" id="UP000013776"/>
    </source>
</evidence>
<dbReference type="Proteomes" id="UP000013776">
    <property type="component" value="Unassembled WGS sequence"/>
</dbReference>
<dbReference type="eggNOG" id="KOG1239">
    <property type="taxonomic scope" value="Eukaryota"/>
</dbReference>
<evidence type="ECO:0000256" key="1">
    <source>
        <dbReference type="ARBA" id="ARBA00004448"/>
    </source>
</evidence>
<dbReference type="OrthoDB" id="283424at2759"/>
<feature type="region of interest" description="Disordered" evidence="10">
    <location>
        <begin position="349"/>
        <end position="378"/>
    </location>
</feature>
<accession>R4XIF5</accession>
<proteinExistence type="inferred from homology"/>
<dbReference type="EMBL" id="CAHR02000126">
    <property type="protein sequence ID" value="CCG83137.1"/>
    <property type="molecule type" value="Genomic_DNA"/>
</dbReference>
<dbReference type="STRING" id="1097556.R4XIF5"/>
<reference evidence="14 15" key="1">
    <citation type="journal article" date="2013" name="MBio">
        <title>Genome sequencing of the plant pathogen Taphrina deformans, the causal agent of peach leaf curl.</title>
        <authorList>
            <person name="Cisse O.H."/>
            <person name="Almeida J.M.G.C.F."/>
            <person name="Fonseca A."/>
            <person name="Kumar A.A."/>
            <person name="Salojaervi J."/>
            <person name="Overmyer K."/>
            <person name="Hauser P.M."/>
            <person name="Pagni M."/>
        </authorList>
    </citation>
    <scope>NUCLEOTIDE SEQUENCE [LARGE SCALE GENOMIC DNA]</scope>
    <source>
        <strain evidence="15">PYCC 5710 / ATCC 11124 / CBS 356.35 / IMI 108563 / JCM 9778 / NBRC 8474</strain>
    </source>
</reference>
<evidence type="ECO:0000313" key="14">
    <source>
        <dbReference type="EMBL" id="CCG83137.1"/>
    </source>
</evidence>
<name>R4XIF5_TAPDE</name>
<dbReference type="AlphaFoldDB" id="R4XIF5"/>
<dbReference type="GO" id="GO:0005743">
    <property type="term" value="C:mitochondrial inner membrane"/>
    <property type="evidence" value="ECO:0007669"/>
    <property type="project" value="UniProtKB-SubCell"/>
</dbReference>
<evidence type="ECO:0000256" key="6">
    <source>
        <dbReference type="ARBA" id="ARBA00022989"/>
    </source>
</evidence>
<evidence type="ECO:0000256" key="2">
    <source>
        <dbReference type="ARBA" id="ARBA00009877"/>
    </source>
</evidence>
<evidence type="ECO:0000256" key="5">
    <source>
        <dbReference type="ARBA" id="ARBA00022946"/>
    </source>
</evidence>
<evidence type="ECO:0000256" key="10">
    <source>
        <dbReference type="SAM" id="MobiDB-lite"/>
    </source>
</evidence>
<dbReference type="Pfam" id="PF10213">
    <property type="entry name" value="MRP-S28"/>
    <property type="match status" value="1"/>
</dbReference>
<evidence type="ECO:0000256" key="7">
    <source>
        <dbReference type="ARBA" id="ARBA00023128"/>
    </source>
</evidence>
<comment type="similarity">
    <text evidence="2 9">Belongs to the OXA1/ALB3/YidC family.</text>
</comment>
<dbReference type="CDD" id="cd20069">
    <property type="entry name" value="5TM_Oxa1-like"/>
    <property type="match status" value="1"/>
</dbReference>
<dbReference type="PANTHER" id="PTHR12428:SF66">
    <property type="entry name" value="MITOCHONDRIAL INNER MEMBRANE PROTEIN OXA1L"/>
    <property type="match status" value="1"/>
</dbReference>
<comment type="caution">
    <text evidence="14">The sequence shown here is derived from an EMBL/GenBank/DDBJ whole genome shotgun (WGS) entry which is preliminary data.</text>
</comment>
<keyword evidence="8 11" id="KW-0472">Membrane</keyword>
<keyword evidence="4" id="KW-0999">Mitochondrion inner membrane</keyword>
<feature type="domain" description="Membrane insertase YidC/Oxa/ALB C-terminal" evidence="12">
    <location>
        <begin position="143"/>
        <end position="339"/>
    </location>
</feature>
<evidence type="ECO:0000259" key="13">
    <source>
        <dbReference type="Pfam" id="PF10213"/>
    </source>
</evidence>
<dbReference type="GO" id="GO:0032979">
    <property type="term" value="P:protein insertion into mitochondrial inner membrane from matrix"/>
    <property type="evidence" value="ECO:0007669"/>
    <property type="project" value="TreeGrafter"/>
</dbReference>